<proteinExistence type="predicted"/>
<evidence type="ECO:0000313" key="1">
    <source>
        <dbReference type="EMBL" id="KKK85597.1"/>
    </source>
</evidence>
<protein>
    <recommendedName>
        <fullName evidence="2">DUF3987 domain-containing protein</fullName>
    </recommendedName>
</protein>
<dbReference type="InterPro" id="IPR025048">
    <property type="entry name" value="DUF3987"/>
</dbReference>
<comment type="caution">
    <text evidence="1">The sequence shown here is derived from an EMBL/GenBank/DDBJ whole genome shotgun (WGS) entry which is preliminary data.</text>
</comment>
<reference evidence="1" key="1">
    <citation type="journal article" date="2015" name="Nature">
        <title>Complex archaea that bridge the gap between prokaryotes and eukaryotes.</title>
        <authorList>
            <person name="Spang A."/>
            <person name="Saw J.H."/>
            <person name="Jorgensen S.L."/>
            <person name="Zaremba-Niedzwiedzka K."/>
            <person name="Martijn J."/>
            <person name="Lind A.E."/>
            <person name="van Eijk R."/>
            <person name="Schleper C."/>
            <person name="Guy L."/>
            <person name="Ettema T.J."/>
        </authorList>
    </citation>
    <scope>NUCLEOTIDE SEQUENCE</scope>
</reference>
<sequence>YAELNLRVPRNAPPPKVYSFEPAFPPEHFVSRYIAWAGAHTDAPTEYHEAAALALLAHTTAGTRAMLSPYPQGMPLNLYLVLCGGTTRTRKSTAQNLGTSMLEVPGRPMPGWRLPNRTTPEAMIEDMAERDGLAVLWTPDEFGVTLAQIYRRDFLRGMEELLLTFYGCERYKLRTLARETSVNMPHLTVLGAATPESLAMAGPGMMLGGLMPRFGIIFPRVLPDHRPAGTSPDLEMEYRVLAEELRMMFMNVGKRVTFSADALALLNDAEQRLAEQKHALRLPIMLYKVAALGAVGRSETFVTLEDAEAAVRVVDRWADGAAHLSSFLTKKTQDFEFERIIDDAVAFIEDAGGTCLRTELAGTLKVRERIMKEVAETLHGRGRLRITQDTNGDEVWRLQ</sequence>
<gene>
    <name evidence="1" type="ORF">LCGC14_2771700</name>
</gene>
<dbReference type="EMBL" id="LAZR01051235">
    <property type="protein sequence ID" value="KKK85597.1"/>
    <property type="molecule type" value="Genomic_DNA"/>
</dbReference>
<dbReference type="Pfam" id="PF13148">
    <property type="entry name" value="DUF3987"/>
    <property type="match status" value="1"/>
</dbReference>
<dbReference type="AlphaFoldDB" id="A0A0F8YVX6"/>
<feature type="non-terminal residue" evidence="1">
    <location>
        <position position="1"/>
    </location>
</feature>
<evidence type="ECO:0008006" key="2">
    <source>
        <dbReference type="Google" id="ProtNLM"/>
    </source>
</evidence>
<organism evidence="1">
    <name type="scientific">marine sediment metagenome</name>
    <dbReference type="NCBI Taxonomy" id="412755"/>
    <lineage>
        <taxon>unclassified sequences</taxon>
        <taxon>metagenomes</taxon>
        <taxon>ecological metagenomes</taxon>
    </lineage>
</organism>
<accession>A0A0F8YVX6</accession>
<name>A0A0F8YVX6_9ZZZZ</name>